<evidence type="ECO:0000256" key="3">
    <source>
        <dbReference type="PROSITE-ProRule" id="PRU01282"/>
    </source>
</evidence>
<comment type="caution">
    <text evidence="4">The sequence shown here is derived from an EMBL/GenBank/DDBJ whole genome shotgun (WGS) entry which is preliminary data.</text>
</comment>
<dbReference type="InterPro" id="IPR036249">
    <property type="entry name" value="Thioredoxin-like_sf"/>
</dbReference>
<reference evidence="4" key="1">
    <citation type="submission" date="2023-07" db="EMBL/GenBank/DDBJ databases">
        <title>Between Cages and Wild: Unraveling the Impact of Captivity on Animal Microbiomes and Antimicrobial Resistance.</title>
        <authorList>
            <person name="Schmartz G.P."/>
            <person name="Rehner J."/>
            <person name="Schuff M.J."/>
            <person name="Becker S.L."/>
            <person name="Kravczyk M."/>
            <person name="Gurevich A."/>
            <person name="Francke R."/>
            <person name="Mueller R."/>
            <person name="Keller V."/>
            <person name="Keller A."/>
        </authorList>
    </citation>
    <scope>NUCLEOTIDE SEQUENCE</scope>
    <source>
        <strain evidence="4">S39M_St_73</strain>
    </source>
</reference>
<dbReference type="Proteomes" id="UP001171751">
    <property type="component" value="Unassembled WGS sequence"/>
</dbReference>
<dbReference type="NCBIfam" id="NF002459">
    <property type="entry name" value="PRK01655.1"/>
    <property type="match status" value="1"/>
</dbReference>
<sequence>MITLYNAPSCTSCRKAKTWFEDYQIPYTERDIIKDPLTKEEIKQMLMRTENGTEDLISTRSKAFKELDINIEELPLKELIELVEKNPAILKRPLIADETRFQVGFNENEIRRFLPREIRAYELEKAKQEAGIV</sequence>
<evidence type="ECO:0000256" key="1">
    <source>
        <dbReference type="ARBA" id="ARBA00023157"/>
    </source>
</evidence>
<dbReference type="AlphaFoldDB" id="A0AA43ZRX0"/>
<protein>
    <submittedName>
        <fullName evidence="4">Transcriptional regulator Spx</fullName>
    </submittedName>
</protein>
<dbReference type="PROSITE" id="PS51354">
    <property type="entry name" value="GLUTAREDOXIN_2"/>
    <property type="match status" value="1"/>
</dbReference>
<keyword evidence="5" id="KW-1185">Reference proteome</keyword>
<dbReference type="Gene3D" id="3.40.30.10">
    <property type="entry name" value="Glutaredoxin"/>
    <property type="match status" value="1"/>
</dbReference>
<organism evidence="4 5">
    <name type="scientific">Atopococcus tabaci</name>
    <dbReference type="NCBI Taxonomy" id="269774"/>
    <lineage>
        <taxon>Bacteria</taxon>
        <taxon>Bacillati</taxon>
        <taxon>Bacillota</taxon>
        <taxon>Bacilli</taxon>
        <taxon>Lactobacillales</taxon>
        <taxon>Carnobacteriaceae</taxon>
        <taxon>Atopococcus</taxon>
    </lineage>
</organism>
<dbReference type="SUPFAM" id="SSF52833">
    <property type="entry name" value="Thioredoxin-like"/>
    <property type="match status" value="1"/>
</dbReference>
<proteinExistence type="inferred from homology"/>
<evidence type="ECO:0000313" key="5">
    <source>
        <dbReference type="Proteomes" id="UP001171751"/>
    </source>
</evidence>
<dbReference type="CDD" id="cd03032">
    <property type="entry name" value="ArsC_Spx"/>
    <property type="match status" value="1"/>
</dbReference>
<keyword evidence="2" id="KW-0676">Redox-active center</keyword>
<dbReference type="EMBL" id="JAUNQW010000008">
    <property type="protein sequence ID" value="MDO5457261.1"/>
    <property type="molecule type" value="Genomic_DNA"/>
</dbReference>
<keyword evidence="1" id="KW-1015">Disulfide bond</keyword>
<evidence type="ECO:0000313" key="4">
    <source>
        <dbReference type="EMBL" id="MDO5457261.1"/>
    </source>
</evidence>
<dbReference type="Pfam" id="PF03960">
    <property type="entry name" value="ArsC"/>
    <property type="match status" value="1"/>
</dbReference>
<gene>
    <name evidence="4" type="primary">spx</name>
    <name evidence="4" type="ORF">Q4F26_02865</name>
</gene>
<dbReference type="PANTHER" id="PTHR30041:SF7">
    <property type="entry name" value="GLOBAL TRANSCRIPTIONAL REGULATOR SPX"/>
    <property type="match status" value="1"/>
</dbReference>
<dbReference type="NCBIfam" id="TIGR01617">
    <property type="entry name" value="arsC_related"/>
    <property type="match status" value="1"/>
</dbReference>
<accession>A0AA43ZRX0</accession>
<name>A0AA43ZRX0_9LACT</name>
<dbReference type="PROSITE" id="PS51353">
    <property type="entry name" value="ARSC"/>
    <property type="match status" value="1"/>
</dbReference>
<dbReference type="PANTHER" id="PTHR30041">
    <property type="entry name" value="ARSENATE REDUCTASE"/>
    <property type="match status" value="1"/>
</dbReference>
<comment type="similarity">
    <text evidence="3">Belongs to the ArsC family.</text>
</comment>
<dbReference type="InterPro" id="IPR006504">
    <property type="entry name" value="Tscrpt_reg_Spx/MgsR"/>
</dbReference>
<dbReference type="InterPro" id="IPR006660">
    <property type="entry name" value="Arsenate_reductase-like"/>
</dbReference>
<evidence type="ECO:0000256" key="2">
    <source>
        <dbReference type="ARBA" id="ARBA00023284"/>
    </source>
</evidence>